<accession>F8AYS0</accession>
<evidence type="ECO:0000313" key="4">
    <source>
        <dbReference type="Proteomes" id="UP000001549"/>
    </source>
</evidence>
<dbReference type="Proteomes" id="UP000001549">
    <property type="component" value="Chromosome"/>
</dbReference>
<dbReference type="InterPro" id="IPR021454">
    <property type="entry name" value="DUF3105"/>
</dbReference>
<keyword evidence="2" id="KW-0472">Membrane</keyword>
<feature type="compositionally biased region" description="Low complexity" evidence="1">
    <location>
        <begin position="252"/>
        <end position="271"/>
    </location>
</feature>
<protein>
    <recommendedName>
        <fullName evidence="5">DUF3105 domain-containing protein</fullName>
    </recommendedName>
</protein>
<dbReference type="AlphaFoldDB" id="F8AYS0"/>
<proteinExistence type="predicted"/>
<dbReference type="eggNOG" id="COG3415">
    <property type="taxonomic scope" value="Bacteria"/>
</dbReference>
<dbReference type="HOGENOM" id="CLU_1041118_0_0_11"/>
<name>F8AYS0_9ACTN</name>
<dbReference type="KEGG" id="fsy:FsymDg_1075"/>
<evidence type="ECO:0000256" key="1">
    <source>
        <dbReference type="SAM" id="MobiDB-lite"/>
    </source>
</evidence>
<gene>
    <name evidence="3" type="ordered locus">FsymDg_1075</name>
</gene>
<evidence type="ECO:0000313" key="3">
    <source>
        <dbReference type="EMBL" id="AEH08577.1"/>
    </source>
</evidence>
<keyword evidence="4" id="KW-1185">Reference proteome</keyword>
<evidence type="ECO:0008006" key="5">
    <source>
        <dbReference type="Google" id="ProtNLM"/>
    </source>
</evidence>
<feature type="transmembrane region" description="Helical" evidence="2">
    <location>
        <begin position="28"/>
        <end position="50"/>
    </location>
</feature>
<evidence type="ECO:0000256" key="2">
    <source>
        <dbReference type="SAM" id="Phobius"/>
    </source>
</evidence>
<sequence>MGKKNAERNARLEALRREQRRQERRRSWLLYGSAGVVLLAVLAGIIIYAVSDNQSKNETRKVGYVAAASDAAAAAGCTGVVNDASRGNTHIAANETVNYDVAPPSSGNHDADPLPDAYRFYERIPKLRIERAVHNLEHGFVIGWYDPKLPDDQVTALRAAAENAGERFIAVPWERGDFPEDKHFVLTAWDRTQRCATVSESAIKEFVSAYANPDPAGAAWDSPTAAESGASGGSLNLSPTIAGTVAALTAQAQAQATPGGTTPAPGTSAAPDSTVPR</sequence>
<keyword evidence="2" id="KW-1133">Transmembrane helix</keyword>
<dbReference type="RefSeq" id="WP_013872555.1">
    <property type="nucleotide sequence ID" value="NC_015656.1"/>
</dbReference>
<dbReference type="EMBL" id="CP002801">
    <property type="protein sequence ID" value="AEH08577.1"/>
    <property type="molecule type" value="Genomic_DNA"/>
</dbReference>
<reference evidence="3 4" key="1">
    <citation type="submission" date="2011-05" db="EMBL/GenBank/DDBJ databases">
        <title>Complete sequence of chromosome of Frankia symbiont of Datisca glomerata.</title>
        <authorList>
            <consortium name="US DOE Joint Genome Institute"/>
            <person name="Lucas S."/>
            <person name="Han J."/>
            <person name="Lapidus A."/>
            <person name="Cheng J.-F."/>
            <person name="Goodwin L."/>
            <person name="Pitluck S."/>
            <person name="Peters L."/>
            <person name="Mikhailova N."/>
            <person name="Chertkov O."/>
            <person name="Teshima H."/>
            <person name="Han C."/>
            <person name="Tapia R."/>
            <person name="Land M."/>
            <person name="Hauser L."/>
            <person name="Kyrpides N."/>
            <person name="Ivanova N."/>
            <person name="Pagani I."/>
            <person name="Berry A."/>
            <person name="Pawlowski K."/>
            <person name="Persson T."/>
            <person name="Vanden Heuvel B."/>
            <person name="Benson D."/>
            <person name="Woyke T."/>
        </authorList>
    </citation>
    <scope>NUCLEOTIDE SEQUENCE [LARGE SCALE GENOMIC DNA]</scope>
    <source>
        <strain evidence="4">4085684</strain>
    </source>
</reference>
<feature type="region of interest" description="Disordered" evidence="1">
    <location>
        <begin position="252"/>
        <end position="277"/>
    </location>
</feature>
<dbReference type="STRING" id="656024.FsymDg_1075"/>
<keyword evidence="2" id="KW-0812">Transmembrane</keyword>
<organism evidence="3 4">
    <name type="scientific">Candidatus Protofrankia datiscae</name>
    <dbReference type="NCBI Taxonomy" id="2716812"/>
    <lineage>
        <taxon>Bacteria</taxon>
        <taxon>Bacillati</taxon>
        <taxon>Actinomycetota</taxon>
        <taxon>Actinomycetes</taxon>
        <taxon>Frankiales</taxon>
        <taxon>Frankiaceae</taxon>
        <taxon>Protofrankia</taxon>
    </lineage>
</organism>
<dbReference type="Pfam" id="PF11303">
    <property type="entry name" value="DUF3105"/>
    <property type="match status" value="1"/>
</dbReference>